<comment type="caution">
    <text evidence="2">The sequence shown here is derived from an EMBL/GenBank/DDBJ whole genome shotgun (WGS) entry which is preliminary data.</text>
</comment>
<keyword evidence="3" id="KW-1185">Reference proteome</keyword>
<sequence>MVADRRLSFERGPPKDDAVKATVVDVFDGIAIIGYAGLGATVLENQPSQWISNVLRGRHHPIEQMLDVIADAMKREFPPHLNSFRDVRDRQHRFLIAAFVGDRPCAYTIDLVYSQTGYVFRRGNHIMGETLQPLRIPPPVGLAGSGAACLERQTDWVRPTLSLVNAYNKKKISAVTVADQLARVAYFSHTEERKTVGPGSIVIWRNSKKGLQKGGGSQLYYANNKSASASSNVPSIMRGWDMSATSDVLMRHVTPHLKKMLEAAQKGAPKPNLDGLEEDINKELSQLPSDPDDKLC</sequence>
<name>A0ABT3R2L7_9HYPH</name>
<dbReference type="EMBL" id="JAPEVI010000003">
    <property type="protein sequence ID" value="MCX2723495.1"/>
    <property type="molecule type" value="Genomic_DNA"/>
</dbReference>
<dbReference type="RefSeq" id="WP_265963271.1">
    <property type="nucleotide sequence ID" value="NZ_JAPEVI010000003.1"/>
</dbReference>
<evidence type="ECO:0000313" key="3">
    <source>
        <dbReference type="Proteomes" id="UP001300261"/>
    </source>
</evidence>
<organism evidence="2 3">
    <name type="scientific">Roseibium salinum</name>
    <dbReference type="NCBI Taxonomy" id="1604349"/>
    <lineage>
        <taxon>Bacteria</taxon>
        <taxon>Pseudomonadati</taxon>
        <taxon>Pseudomonadota</taxon>
        <taxon>Alphaproteobacteria</taxon>
        <taxon>Hyphomicrobiales</taxon>
        <taxon>Stappiaceae</taxon>
        <taxon>Roseibium</taxon>
    </lineage>
</organism>
<gene>
    <name evidence="2" type="ORF">ON753_14120</name>
</gene>
<evidence type="ECO:0000256" key="1">
    <source>
        <dbReference type="SAM" id="MobiDB-lite"/>
    </source>
</evidence>
<protein>
    <submittedName>
        <fullName evidence="2">Uncharacterized protein</fullName>
    </submittedName>
</protein>
<reference evidence="2 3" key="1">
    <citation type="journal article" date="2016" name="Int. J. Syst. Evol. Microbiol.">
        <title>Labrenzia salina sp. nov., isolated from the rhizosphere of the halophyte Arthrocnemum macrostachyum.</title>
        <authorList>
            <person name="Camacho M."/>
            <person name="Redondo-Gomez S."/>
            <person name="Rodriguez-Llorente I."/>
            <person name="Rohde M."/>
            <person name="Sproer C."/>
            <person name="Schumann P."/>
            <person name="Klenk H.P."/>
            <person name="Montero-Calasanz M.D.C."/>
        </authorList>
    </citation>
    <scope>NUCLEOTIDE SEQUENCE [LARGE SCALE GENOMIC DNA]</scope>
    <source>
        <strain evidence="2 3">DSM 29163</strain>
    </source>
</reference>
<dbReference type="Proteomes" id="UP001300261">
    <property type="component" value="Unassembled WGS sequence"/>
</dbReference>
<evidence type="ECO:0000313" key="2">
    <source>
        <dbReference type="EMBL" id="MCX2723495.1"/>
    </source>
</evidence>
<proteinExistence type="predicted"/>
<accession>A0ABT3R2L7</accession>
<feature type="region of interest" description="Disordered" evidence="1">
    <location>
        <begin position="264"/>
        <end position="296"/>
    </location>
</feature>